<comment type="catalytic activity">
    <reaction evidence="1 15 16">
        <text>adenosine 5'-phosphosulfate + ATP = 3'-phosphoadenylyl sulfate + ADP + H(+)</text>
        <dbReference type="Rhea" id="RHEA:24152"/>
        <dbReference type="ChEBI" id="CHEBI:15378"/>
        <dbReference type="ChEBI" id="CHEBI:30616"/>
        <dbReference type="ChEBI" id="CHEBI:58243"/>
        <dbReference type="ChEBI" id="CHEBI:58339"/>
        <dbReference type="ChEBI" id="CHEBI:456216"/>
        <dbReference type="EC" id="2.7.1.25"/>
    </reaction>
</comment>
<dbReference type="GO" id="GO:0070814">
    <property type="term" value="P:hydrogen sulfide biosynthetic process"/>
    <property type="evidence" value="ECO:0007669"/>
    <property type="project" value="UniProtKB-UniRule"/>
</dbReference>
<feature type="binding site" evidence="15">
    <location>
        <begin position="32"/>
        <end position="39"/>
    </location>
    <ligand>
        <name>ATP</name>
        <dbReference type="ChEBI" id="CHEBI:30616"/>
    </ligand>
</feature>
<dbReference type="OrthoDB" id="9804504at2"/>
<dbReference type="EC" id="2.7.1.25" evidence="5 15"/>
<dbReference type="UniPathway" id="UPA00140">
    <property type="reaction ID" value="UER00205"/>
</dbReference>
<sequence length="198" mass="22300">MDENIVWHNYAVDKTQRSKLKGHKPCILWFTGFSGSGKSTVANALEHALQEQGIHTYLLDGDNVRHGLCKDLGFSDEDRVENIRRVGELSKLMVDAGLMVLTAFISPFQAERDMVRSLVQSDEFIEVYLDTPLEVCEQRDPKGLYKKARAGEIKHFTGIDSTYEPPINPEICLNTAEQSLAESVQQLINYLESKNIIG</sequence>
<organism evidence="18 19">
    <name type="scientific">Pseudoalteromonas piscicida</name>
    <dbReference type="NCBI Taxonomy" id="43662"/>
    <lineage>
        <taxon>Bacteria</taxon>
        <taxon>Pseudomonadati</taxon>
        <taxon>Pseudomonadota</taxon>
        <taxon>Gammaproteobacteria</taxon>
        <taxon>Alteromonadales</taxon>
        <taxon>Pseudoalteromonadaceae</taxon>
        <taxon>Pseudoalteromonas</taxon>
    </lineage>
</organism>
<accession>A0A2A5JNI4</accession>
<keyword evidence="7 15" id="KW-0597">Phosphoprotein</keyword>
<dbReference type="FunFam" id="3.40.50.300:FF:000212">
    <property type="entry name" value="Adenylyl-sulfate kinase"/>
    <property type="match status" value="1"/>
</dbReference>
<evidence type="ECO:0000256" key="3">
    <source>
        <dbReference type="ARBA" id="ARBA00004806"/>
    </source>
</evidence>
<dbReference type="Proteomes" id="UP000228621">
    <property type="component" value="Unassembled WGS sequence"/>
</dbReference>
<name>A0A2A5JNI4_PSEO7</name>
<reference evidence="19" key="1">
    <citation type="journal article" date="2019" name="Genome Announc.">
        <title>Draft Genome Sequence of Pseudoalteromonas piscicida Strain 36Y ROTHPW, an Hypersaline Seawater Isolate from the South Coast of Sonora, Mexico.</title>
        <authorList>
            <person name="Sanchez-Diaz R."/>
            <person name="Molina-Garza Z.J."/>
            <person name="Cruz-Suarez L.E."/>
            <person name="Selvin J."/>
            <person name="Kiran G.S."/>
            <person name="Ibarra-Gamez J.C."/>
            <person name="Gomez-Gil B."/>
            <person name="Galaviz-Silva L."/>
        </authorList>
    </citation>
    <scope>NUCLEOTIDE SEQUENCE [LARGE SCALE GENOMIC DNA]</scope>
    <source>
        <strain evidence="19">36Y_RITHPW</strain>
    </source>
</reference>
<evidence type="ECO:0000256" key="12">
    <source>
        <dbReference type="ARBA" id="ARBA00029724"/>
    </source>
</evidence>
<evidence type="ECO:0000313" key="19">
    <source>
        <dbReference type="Proteomes" id="UP000228621"/>
    </source>
</evidence>
<comment type="similarity">
    <text evidence="4 15 16">Belongs to the APS kinase family.</text>
</comment>
<evidence type="ECO:0000259" key="17">
    <source>
        <dbReference type="Pfam" id="PF01583"/>
    </source>
</evidence>
<evidence type="ECO:0000256" key="9">
    <source>
        <dbReference type="ARBA" id="ARBA00022741"/>
    </source>
</evidence>
<proteinExistence type="inferred from homology"/>
<gene>
    <name evidence="15 18" type="primary">cysC</name>
    <name evidence="18" type="ORF">CEX98_15675</name>
</gene>
<evidence type="ECO:0000256" key="11">
    <source>
        <dbReference type="ARBA" id="ARBA00022840"/>
    </source>
</evidence>
<keyword evidence="8 15" id="KW-0808">Transferase</keyword>
<protein>
    <recommendedName>
        <fullName evidence="6 15">Adenylyl-sulfate kinase</fullName>
        <ecNumber evidence="5 15">2.7.1.25</ecNumber>
    </recommendedName>
    <alternativeName>
        <fullName evidence="13 15">APS kinase</fullName>
    </alternativeName>
    <alternativeName>
        <fullName evidence="14 15">ATP adenosine-5'-phosphosulfate 3'-phosphotransferase</fullName>
    </alternativeName>
    <alternativeName>
        <fullName evidence="12 15">Adenosine-5'-phosphosulfate kinase</fullName>
    </alternativeName>
</protein>
<dbReference type="EMBL" id="NKHF01000072">
    <property type="protein sequence ID" value="PCK30821.1"/>
    <property type="molecule type" value="Genomic_DNA"/>
</dbReference>
<keyword evidence="9 15" id="KW-0547">Nucleotide-binding</keyword>
<comment type="pathway">
    <text evidence="3 15 16">Sulfur metabolism; hydrogen sulfide biosynthesis; sulfite from sulfate: step 2/3.</text>
</comment>
<evidence type="ECO:0000256" key="4">
    <source>
        <dbReference type="ARBA" id="ARBA00007008"/>
    </source>
</evidence>
<comment type="caution">
    <text evidence="18">The sequence shown here is derived from an EMBL/GenBank/DDBJ whole genome shotgun (WGS) entry which is preliminary data.</text>
</comment>
<evidence type="ECO:0000256" key="6">
    <source>
        <dbReference type="ARBA" id="ARBA00018163"/>
    </source>
</evidence>
<evidence type="ECO:0000313" key="18">
    <source>
        <dbReference type="EMBL" id="PCK30821.1"/>
    </source>
</evidence>
<dbReference type="GO" id="GO:0000103">
    <property type="term" value="P:sulfate assimilation"/>
    <property type="evidence" value="ECO:0007669"/>
    <property type="project" value="UniProtKB-UniRule"/>
</dbReference>
<dbReference type="InterPro" id="IPR027417">
    <property type="entry name" value="P-loop_NTPase"/>
</dbReference>
<dbReference type="NCBIfam" id="TIGR00455">
    <property type="entry name" value="apsK"/>
    <property type="match status" value="1"/>
</dbReference>
<evidence type="ECO:0000256" key="7">
    <source>
        <dbReference type="ARBA" id="ARBA00022553"/>
    </source>
</evidence>
<dbReference type="InterPro" id="IPR002891">
    <property type="entry name" value="APS"/>
</dbReference>
<evidence type="ECO:0000256" key="1">
    <source>
        <dbReference type="ARBA" id="ARBA00001823"/>
    </source>
</evidence>
<keyword evidence="10 15" id="KW-0418">Kinase</keyword>
<dbReference type="HAMAP" id="MF_00065">
    <property type="entry name" value="Adenylyl_sulf_kinase"/>
    <property type="match status" value="1"/>
</dbReference>
<dbReference type="Pfam" id="PF01583">
    <property type="entry name" value="APS_kinase"/>
    <property type="match status" value="1"/>
</dbReference>
<dbReference type="RefSeq" id="WP_099642983.1">
    <property type="nucleotide sequence ID" value="NZ_NKHF01000072.1"/>
</dbReference>
<feature type="active site" description="Phosphoserine intermediate" evidence="15">
    <location>
        <position position="106"/>
    </location>
</feature>
<dbReference type="SUPFAM" id="SSF52540">
    <property type="entry name" value="P-loop containing nucleoside triphosphate hydrolases"/>
    <property type="match status" value="1"/>
</dbReference>
<evidence type="ECO:0000256" key="16">
    <source>
        <dbReference type="RuleBase" id="RU004347"/>
    </source>
</evidence>
<dbReference type="PANTHER" id="PTHR11055:SF63">
    <property type="entry name" value="ADENYLYL-SULFATE KINASE 1, CHLOROPLASTIC"/>
    <property type="match status" value="1"/>
</dbReference>
<keyword evidence="11 15" id="KW-0067">ATP-binding</keyword>
<comment type="function">
    <text evidence="2 15 16">Catalyzes the synthesis of activated sulfate.</text>
</comment>
<dbReference type="CDD" id="cd02027">
    <property type="entry name" value="APSK"/>
    <property type="match status" value="1"/>
</dbReference>
<evidence type="ECO:0000256" key="8">
    <source>
        <dbReference type="ARBA" id="ARBA00022679"/>
    </source>
</evidence>
<dbReference type="NCBIfam" id="NF003013">
    <property type="entry name" value="PRK03846.1"/>
    <property type="match status" value="1"/>
</dbReference>
<dbReference type="GO" id="GO:0005524">
    <property type="term" value="F:ATP binding"/>
    <property type="evidence" value="ECO:0007669"/>
    <property type="project" value="UniProtKB-UniRule"/>
</dbReference>
<dbReference type="AlphaFoldDB" id="A0A2A5JNI4"/>
<evidence type="ECO:0000256" key="14">
    <source>
        <dbReference type="ARBA" id="ARBA00031464"/>
    </source>
</evidence>
<evidence type="ECO:0000256" key="10">
    <source>
        <dbReference type="ARBA" id="ARBA00022777"/>
    </source>
</evidence>
<dbReference type="Gene3D" id="3.40.50.300">
    <property type="entry name" value="P-loop containing nucleotide triphosphate hydrolases"/>
    <property type="match status" value="1"/>
</dbReference>
<evidence type="ECO:0000256" key="2">
    <source>
        <dbReference type="ARBA" id="ARBA00002632"/>
    </source>
</evidence>
<evidence type="ECO:0000256" key="15">
    <source>
        <dbReference type="HAMAP-Rule" id="MF_00065"/>
    </source>
</evidence>
<evidence type="ECO:0000256" key="13">
    <source>
        <dbReference type="ARBA" id="ARBA00031393"/>
    </source>
</evidence>
<dbReference type="PANTHER" id="PTHR11055">
    <property type="entry name" value="BIFUNCTIONAL 3'-PHOSPHOADENOSINE 5'-PHOSPHOSULFATE SYNTHASE"/>
    <property type="match status" value="1"/>
</dbReference>
<dbReference type="InterPro" id="IPR059117">
    <property type="entry name" value="APS_kinase_dom"/>
</dbReference>
<feature type="domain" description="APS kinase" evidence="17">
    <location>
        <begin position="24"/>
        <end position="173"/>
    </location>
</feature>
<evidence type="ECO:0000256" key="5">
    <source>
        <dbReference type="ARBA" id="ARBA00012121"/>
    </source>
</evidence>
<dbReference type="GO" id="GO:0004020">
    <property type="term" value="F:adenylylsulfate kinase activity"/>
    <property type="evidence" value="ECO:0007669"/>
    <property type="project" value="UniProtKB-UniRule"/>
</dbReference>
<keyword evidence="19" id="KW-1185">Reference proteome</keyword>